<dbReference type="AlphaFoldDB" id="A0A0R3N8H1"/>
<dbReference type="EMBL" id="LLYB01000025">
    <property type="protein sequence ID" value="KRR28346.1"/>
    <property type="molecule type" value="Genomic_DNA"/>
</dbReference>
<dbReference type="Proteomes" id="UP000051660">
    <property type="component" value="Unassembled WGS sequence"/>
</dbReference>
<organism evidence="1 2">
    <name type="scientific">Bradyrhizobium lablabi</name>
    <dbReference type="NCBI Taxonomy" id="722472"/>
    <lineage>
        <taxon>Bacteria</taxon>
        <taxon>Pseudomonadati</taxon>
        <taxon>Pseudomonadota</taxon>
        <taxon>Alphaproteobacteria</taxon>
        <taxon>Hyphomicrobiales</taxon>
        <taxon>Nitrobacteraceae</taxon>
        <taxon>Bradyrhizobium</taxon>
    </lineage>
</organism>
<sequence length="60" mass="6983">MRDIAVAETVELIFDSYFFEVLHSDGASAGWPDLLNMRRGRKVRELSRERLRKTGGLLFR</sequence>
<gene>
    <name evidence="1" type="ORF">CQ14_40735</name>
</gene>
<name>A0A0R3N8H1_9BRAD</name>
<comment type="caution">
    <text evidence="1">The sequence shown here is derived from an EMBL/GenBank/DDBJ whole genome shotgun (WGS) entry which is preliminary data.</text>
</comment>
<accession>A0A0R3N8H1</accession>
<reference evidence="1 2" key="1">
    <citation type="submission" date="2014-03" db="EMBL/GenBank/DDBJ databases">
        <title>Bradyrhizobium valentinum sp. nov., isolated from effective nodules of Lupinus mariae-josephae, a lupine endemic of basic-lime soils in Eastern Spain.</title>
        <authorList>
            <person name="Duran D."/>
            <person name="Rey L."/>
            <person name="Navarro A."/>
            <person name="Busquets A."/>
            <person name="Imperial J."/>
            <person name="Ruiz-Argueso T."/>
        </authorList>
    </citation>
    <scope>NUCLEOTIDE SEQUENCE [LARGE SCALE GENOMIC DNA]</scope>
    <source>
        <strain evidence="1 2">CCBAU 23086</strain>
    </source>
</reference>
<proteinExistence type="predicted"/>
<evidence type="ECO:0000313" key="2">
    <source>
        <dbReference type="Proteomes" id="UP000051660"/>
    </source>
</evidence>
<protein>
    <submittedName>
        <fullName evidence="1">Uncharacterized protein</fullName>
    </submittedName>
</protein>
<evidence type="ECO:0000313" key="1">
    <source>
        <dbReference type="EMBL" id="KRR28346.1"/>
    </source>
</evidence>